<feature type="compositionally biased region" description="Acidic residues" evidence="1">
    <location>
        <begin position="242"/>
        <end position="251"/>
    </location>
</feature>
<dbReference type="InterPro" id="IPR036869">
    <property type="entry name" value="J_dom_sf"/>
</dbReference>
<dbReference type="Pfam" id="PF00226">
    <property type="entry name" value="DnaJ"/>
    <property type="match status" value="1"/>
</dbReference>
<evidence type="ECO:0000256" key="1">
    <source>
        <dbReference type="SAM" id="MobiDB-lite"/>
    </source>
</evidence>
<evidence type="ECO:0000313" key="3">
    <source>
        <dbReference type="EMBL" id="PNW83291.1"/>
    </source>
</evidence>
<evidence type="ECO:0000313" key="4">
    <source>
        <dbReference type="Proteomes" id="UP000006906"/>
    </source>
</evidence>
<sequence length="387" mass="42199">MLGCSRSAGLRPGTSASSCSGSSGAAWRTRTCGGELRSAPWAAASPEGSAAAAGCCSSSPSSAVCAASRPLSRRHLQQHQRPGARGVACDAYGRGGRGSGGSSDPNYYELLGLEPDCDEEDIKTAFRRRAKELHPDVNKEDGATESFVRLSRAYEVLSDPEARRQYDIQTSTRRFNFFRDVVEDEDDVRRSPFKWSQVSRRQGGSSGLRPDDDDAEDSEGAEDSDDDEEDEKDEKSQQAGEGEGEGEEDEQGPGWQRRRSPEEFLEDLARAMGGAGSLRDFQSGRLDPWGTSSSDSWFRQVERQTHSPYGPYRQGYGSSRDDDDGGGALGREWDPSRRTPGWTPPGRGSEWDHPRRQWDEEDRRGGGPGRQGGGGGGGGDFRRPFKI</sequence>
<reference evidence="3 4" key="1">
    <citation type="journal article" date="2007" name="Science">
        <title>The Chlamydomonas genome reveals the evolution of key animal and plant functions.</title>
        <authorList>
            <person name="Merchant S.S."/>
            <person name="Prochnik S.E."/>
            <person name="Vallon O."/>
            <person name="Harris E.H."/>
            <person name="Karpowicz S.J."/>
            <person name="Witman G.B."/>
            <person name="Terry A."/>
            <person name="Salamov A."/>
            <person name="Fritz-Laylin L.K."/>
            <person name="Marechal-Drouard L."/>
            <person name="Marshall W.F."/>
            <person name="Qu L.H."/>
            <person name="Nelson D.R."/>
            <person name="Sanderfoot A.A."/>
            <person name="Spalding M.H."/>
            <person name="Kapitonov V.V."/>
            <person name="Ren Q."/>
            <person name="Ferris P."/>
            <person name="Lindquist E."/>
            <person name="Shapiro H."/>
            <person name="Lucas S.M."/>
            <person name="Grimwood J."/>
            <person name="Schmutz J."/>
            <person name="Cardol P."/>
            <person name="Cerutti H."/>
            <person name="Chanfreau G."/>
            <person name="Chen C.L."/>
            <person name="Cognat V."/>
            <person name="Croft M.T."/>
            <person name="Dent R."/>
            <person name="Dutcher S."/>
            <person name="Fernandez E."/>
            <person name="Fukuzawa H."/>
            <person name="Gonzalez-Ballester D."/>
            <person name="Gonzalez-Halphen D."/>
            <person name="Hallmann A."/>
            <person name="Hanikenne M."/>
            <person name="Hippler M."/>
            <person name="Inwood W."/>
            <person name="Jabbari K."/>
            <person name="Kalanon M."/>
            <person name="Kuras R."/>
            <person name="Lefebvre P.A."/>
            <person name="Lemaire S.D."/>
            <person name="Lobanov A.V."/>
            <person name="Lohr M."/>
            <person name="Manuell A."/>
            <person name="Meier I."/>
            <person name="Mets L."/>
            <person name="Mittag M."/>
            <person name="Mittelmeier T."/>
            <person name="Moroney J.V."/>
            <person name="Moseley J."/>
            <person name="Napoli C."/>
            <person name="Nedelcu A.M."/>
            <person name="Niyogi K."/>
            <person name="Novoselov S.V."/>
            <person name="Paulsen I.T."/>
            <person name="Pazour G."/>
            <person name="Purton S."/>
            <person name="Ral J.P."/>
            <person name="Riano-Pachon D.M."/>
            <person name="Riekhof W."/>
            <person name="Rymarquis L."/>
            <person name="Schroda M."/>
            <person name="Stern D."/>
            <person name="Umen J."/>
            <person name="Willows R."/>
            <person name="Wilson N."/>
            <person name="Zimmer S.L."/>
            <person name="Allmer J."/>
            <person name="Balk J."/>
            <person name="Bisova K."/>
            <person name="Chen C.J."/>
            <person name="Elias M."/>
            <person name="Gendler K."/>
            <person name="Hauser C."/>
            <person name="Lamb M.R."/>
            <person name="Ledford H."/>
            <person name="Long J.C."/>
            <person name="Minagawa J."/>
            <person name="Page M.D."/>
            <person name="Pan J."/>
            <person name="Pootakham W."/>
            <person name="Roje S."/>
            <person name="Rose A."/>
            <person name="Stahlberg E."/>
            <person name="Terauchi A.M."/>
            <person name="Yang P."/>
            <person name="Ball S."/>
            <person name="Bowler C."/>
            <person name="Dieckmann C.L."/>
            <person name="Gladyshev V.N."/>
            <person name="Green P."/>
            <person name="Jorgensen R."/>
            <person name="Mayfield S."/>
            <person name="Mueller-Roeber B."/>
            <person name="Rajamani S."/>
            <person name="Sayre R.T."/>
            <person name="Brokstein P."/>
            <person name="Dubchak I."/>
            <person name="Goodstein D."/>
            <person name="Hornick L."/>
            <person name="Huang Y.W."/>
            <person name="Jhaveri J."/>
            <person name="Luo Y."/>
            <person name="Martinez D."/>
            <person name="Ngau W.C."/>
            <person name="Otillar B."/>
            <person name="Poliakov A."/>
            <person name="Porter A."/>
            <person name="Szajkowski L."/>
            <person name="Werner G."/>
            <person name="Zhou K."/>
            <person name="Grigoriev I.V."/>
            <person name="Rokhsar D.S."/>
            <person name="Grossman A.R."/>
        </authorList>
    </citation>
    <scope>NUCLEOTIDE SEQUENCE [LARGE SCALE GENOMIC DNA]</scope>
    <source>
        <strain evidence="4">CC-503</strain>
    </source>
</reference>
<dbReference type="PANTHER" id="PTHR44825:SF1">
    <property type="entry name" value="DNAJ HOMOLOG SUBFAMILY C MEMBER 4"/>
    <property type="match status" value="1"/>
</dbReference>
<organism evidence="3 4">
    <name type="scientific">Chlamydomonas reinhardtii</name>
    <name type="common">Chlamydomonas smithii</name>
    <dbReference type="NCBI Taxonomy" id="3055"/>
    <lineage>
        <taxon>Eukaryota</taxon>
        <taxon>Viridiplantae</taxon>
        <taxon>Chlorophyta</taxon>
        <taxon>core chlorophytes</taxon>
        <taxon>Chlorophyceae</taxon>
        <taxon>CS clade</taxon>
        <taxon>Chlamydomonadales</taxon>
        <taxon>Chlamydomonadaceae</taxon>
        <taxon>Chlamydomonas</taxon>
    </lineage>
</organism>
<proteinExistence type="predicted"/>
<dbReference type="SMART" id="SM00271">
    <property type="entry name" value="DnaJ"/>
    <property type="match status" value="1"/>
</dbReference>
<dbReference type="PROSITE" id="PS50076">
    <property type="entry name" value="DNAJ_2"/>
    <property type="match status" value="1"/>
</dbReference>
<dbReference type="PaxDb" id="3055-EDO97086"/>
<accession>A0A2K3DRX4</accession>
<dbReference type="PANTHER" id="PTHR44825">
    <property type="match status" value="1"/>
</dbReference>
<dbReference type="InterPro" id="IPR018253">
    <property type="entry name" value="DnaJ_domain_CS"/>
</dbReference>
<dbReference type="SUPFAM" id="SSF46565">
    <property type="entry name" value="Chaperone J-domain"/>
    <property type="match status" value="1"/>
</dbReference>
<dbReference type="Gramene" id="PNW83291">
    <property type="protein sequence ID" value="PNW83291"/>
    <property type="gene ID" value="CHLRE_05g232000v5"/>
</dbReference>
<dbReference type="Gene3D" id="1.10.287.110">
    <property type="entry name" value="DnaJ domain"/>
    <property type="match status" value="1"/>
</dbReference>
<feature type="compositionally biased region" description="Gly residues" evidence="1">
    <location>
        <begin position="366"/>
        <end position="379"/>
    </location>
</feature>
<dbReference type="OrthoDB" id="445556at2759"/>
<feature type="region of interest" description="Disordered" evidence="1">
    <location>
        <begin position="179"/>
        <end position="387"/>
    </location>
</feature>
<dbReference type="Proteomes" id="UP000006906">
    <property type="component" value="Chromosome 5"/>
</dbReference>
<keyword evidence="4" id="KW-1185">Reference proteome</keyword>
<feature type="region of interest" description="Disordered" evidence="1">
    <location>
        <begin position="1"/>
        <end position="28"/>
    </location>
</feature>
<dbReference type="InterPro" id="IPR052763">
    <property type="entry name" value="DnaJ_C4"/>
</dbReference>
<dbReference type="PRINTS" id="PR00625">
    <property type="entry name" value="JDOMAIN"/>
</dbReference>
<feature type="compositionally biased region" description="Basic and acidic residues" evidence="1">
    <location>
        <begin position="349"/>
        <end position="365"/>
    </location>
</feature>
<dbReference type="GeneID" id="5727808"/>
<name>A0A2K3DRX4_CHLRE</name>
<feature type="compositionally biased region" description="Acidic residues" evidence="1">
    <location>
        <begin position="211"/>
        <end position="232"/>
    </location>
</feature>
<dbReference type="AlphaFoldDB" id="A0A2K3DRX4"/>
<evidence type="ECO:0000259" key="2">
    <source>
        <dbReference type="PROSITE" id="PS50076"/>
    </source>
</evidence>
<protein>
    <recommendedName>
        <fullName evidence="2">J domain-containing protein</fullName>
    </recommendedName>
</protein>
<dbReference type="PROSITE" id="PS00636">
    <property type="entry name" value="DNAJ_1"/>
    <property type="match status" value="1"/>
</dbReference>
<dbReference type="CDD" id="cd06257">
    <property type="entry name" value="DnaJ"/>
    <property type="match status" value="1"/>
</dbReference>
<dbReference type="EMBL" id="CM008966">
    <property type="protein sequence ID" value="PNW83291.1"/>
    <property type="molecule type" value="Genomic_DNA"/>
</dbReference>
<dbReference type="RefSeq" id="XP_042924570.1">
    <property type="nucleotide sequence ID" value="XM_043062139.1"/>
</dbReference>
<dbReference type="ExpressionAtlas" id="A0A2K3DRX4">
    <property type="expression patterns" value="baseline"/>
</dbReference>
<gene>
    <name evidence="3" type="ORF">CHLRE_05g232000v5</name>
</gene>
<dbReference type="InterPro" id="IPR001623">
    <property type="entry name" value="DnaJ_domain"/>
</dbReference>
<feature type="compositionally biased region" description="Low complexity" evidence="1">
    <location>
        <begin position="13"/>
        <end position="26"/>
    </location>
</feature>
<feature type="domain" description="J" evidence="2">
    <location>
        <begin position="106"/>
        <end position="170"/>
    </location>
</feature>